<name>A0A4V4HS71_9ACTN</name>
<evidence type="ECO:0000259" key="1">
    <source>
        <dbReference type="Pfam" id="PF00248"/>
    </source>
</evidence>
<proteinExistence type="predicted"/>
<reference evidence="2 3" key="2">
    <citation type="submission" date="2019-05" db="EMBL/GenBank/DDBJ databases">
        <title>Glycomyces buryatensis sp. nov.</title>
        <authorList>
            <person name="Nikitina E."/>
        </authorList>
    </citation>
    <scope>NUCLEOTIDE SEQUENCE [LARGE SCALE GENOMIC DNA]</scope>
    <source>
        <strain evidence="2 3">18</strain>
    </source>
</reference>
<keyword evidence="3" id="KW-1185">Reference proteome</keyword>
<gene>
    <name evidence="2" type="ORF">FAB82_15585</name>
</gene>
<dbReference type="PANTHER" id="PTHR42686:SF1">
    <property type="entry name" value="GH17980P-RELATED"/>
    <property type="match status" value="1"/>
</dbReference>
<dbReference type="AlphaFoldDB" id="A0A4V4HS71"/>
<dbReference type="GO" id="GO:0005829">
    <property type="term" value="C:cytosol"/>
    <property type="evidence" value="ECO:0007669"/>
    <property type="project" value="TreeGrafter"/>
</dbReference>
<dbReference type="InterPro" id="IPR020471">
    <property type="entry name" value="AKR"/>
</dbReference>
<dbReference type="CDD" id="cd19152">
    <property type="entry name" value="AKR_AKR15A"/>
    <property type="match status" value="1"/>
</dbReference>
<dbReference type="GO" id="GO:0016491">
    <property type="term" value="F:oxidoreductase activity"/>
    <property type="evidence" value="ECO:0007669"/>
    <property type="project" value="InterPro"/>
</dbReference>
<dbReference type="Proteomes" id="UP000308760">
    <property type="component" value="Unassembled WGS sequence"/>
</dbReference>
<dbReference type="EMBL" id="STGY01000056">
    <property type="protein sequence ID" value="THV40676.1"/>
    <property type="molecule type" value="Genomic_DNA"/>
</dbReference>
<feature type="domain" description="NADP-dependent oxidoreductase" evidence="1">
    <location>
        <begin position="31"/>
        <end position="316"/>
    </location>
</feature>
<dbReference type="OrthoDB" id="9768851at2"/>
<dbReference type="Gene3D" id="3.20.20.100">
    <property type="entry name" value="NADP-dependent oxidoreductase domain"/>
    <property type="match status" value="1"/>
</dbReference>
<evidence type="ECO:0000313" key="3">
    <source>
        <dbReference type="Proteomes" id="UP000308760"/>
    </source>
</evidence>
<comment type="caution">
    <text evidence="2">The sequence shown here is derived from an EMBL/GenBank/DDBJ whole genome shotgun (WGS) entry which is preliminary data.</text>
</comment>
<dbReference type="PANTHER" id="PTHR42686">
    <property type="entry name" value="GH17980P-RELATED"/>
    <property type="match status" value="1"/>
</dbReference>
<evidence type="ECO:0000313" key="2">
    <source>
        <dbReference type="EMBL" id="THV40676.1"/>
    </source>
</evidence>
<dbReference type="RefSeq" id="WP_136535450.1">
    <property type="nucleotide sequence ID" value="NZ_STGY01000056.1"/>
</dbReference>
<protein>
    <submittedName>
        <fullName evidence="2">Aldo/keto reductase</fullName>
    </submittedName>
</protein>
<dbReference type="Pfam" id="PF00248">
    <property type="entry name" value="Aldo_ket_red"/>
    <property type="match status" value="1"/>
</dbReference>
<dbReference type="SUPFAM" id="SSF51430">
    <property type="entry name" value="NAD(P)-linked oxidoreductase"/>
    <property type="match status" value="1"/>
</dbReference>
<reference evidence="3" key="1">
    <citation type="submission" date="2019-04" db="EMBL/GenBank/DDBJ databases">
        <title>Nocardioides xinjiangensis sp. nov.</title>
        <authorList>
            <person name="Liu S."/>
        </authorList>
    </citation>
    <scope>NUCLEOTIDE SEQUENCE [LARGE SCALE GENOMIC DNA]</scope>
    <source>
        <strain evidence="3">18</strain>
    </source>
</reference>
<dbReference type="InterPro" id="IPR036812">
    <property type="entry name" value="NAD(P)_OxRdtase_dom_sf"/>
</dbReference>
<accession>A0A4V4HS71</accession>
<organism evidence="2 3">
    <name type="scientific">Glycomyces buryatensis</name>
    <dbReference type="NCBI Taxonomy" id="2570927"/>
    <lineage>
        <taxon>Bacteria</taxon>
        <taxon>Bacillati</taxon>
        <taxon>Actinomycetota</taxon>
        <taxon>Actinomycetes</taxon>
        <taxon>Glycomycetales</taxon>
        <taxon>Glycomycetaceae</taxon>
        <taxon>Glycomyces</taxon>
    </lineage>
</organism>
<sequence>MSALERSVAADHPALERRRIGNTEVSVSSFGLGCAPLGGLYEPVTPQAVAATIAAALDGGVRHFDTAPHYGAGLSEQRVGSALSSRSEADVTISTKYGRVLVDHEGTWDLWAEPNGKASAFDFSYRAAHSSHEESLDRLGIDHVDIALIHDPDDHPDEALAGTYKALAELKAAGRVGAIGIGMNSTDAAADLLSRADFDVALIAGRYTLLDQSALDRLYPLCRSRGVSVIAAGVFNSGILADPRPGATFNYAAADRQLLDRALAISRICDGHGVPLRAAALQFPAAHPAVASILVGARTPEEIEDALAMYRHPIPGALWHDLRSAGLLPEEAPA</sequence>
<dbReference type="InterPro" id="IPR023210">
    <property type="entry name" value="NADP_OxRdtase_dom"/>
</dbReference>